<accession>A0A4Z2EMD4</accession>
<evidence type="ECO:0000256" key="1">
    <source>
        <dbReference type="SAM" id="MobiDB-lite"/>
    </source>
</evidence>
<reference evidence="2 3" key="1">
    <citation type="submission" date="2019-03" db="EMBL/GenBank/DDBJ databases">
        <title>First draft genome of Liparis tanakae, snailfish: a comprehensive survey of snailfish specific genes.</title>
        <authorList>
            <person name="Kim W."/>
            <person name="Song I."/>
            <person name="Jeong J.-H."/>
            <person name="Kim D."/>
            <person name="Kim S."/>
            <person name="Ryu S."/>
            <person name="Song J.Y."/>
            <person name="Lee S.K."/>
        </authorList>
    </citation>
    <scope>NUCLEOTIDE SEQUENCE [LARGE SCALE GENOMIC DNA]</scope>
    <source>
        <tissue evidence="2">Muscle</tissue>
    </source>
</reference>
<keyword evidence="3" id="KW-1185">Reference proteome</keyword>
<gene>
    <name evidence="2" type="ORF">EYF80_059925</name>
</gene>
<dbReference type="OrthoDB" id="6769707at2759"/>
<dbReference type="EMBL" id="SRLO01005026">
    <property type="protein sequence ID" value="TNN29925.1"/>
    <property type="molecule type" value="Genomic_DNA"/>
</dbReference>
<dbReference type="Proteomes" id="UP000314294">
    <property type="component" value="Unassembled WGS sequence"/>
</dbReference>
<dbReference type="AlphaFoldDB" id="A0A4Z2EMD4"/>
<feature type="compositionally biased region" description="Basic residues" evidence="1">
    <location>
        <begin position="61"/>
        <end position="73"/>
    </location>
</feature>
<feature type="compositionally biased region" description="Basic and acidic residues" evidence="1">
    <location>
        <begin position="45"/>
        <end position="60"/>
    </location>
</feature>
<name>A0A4Z2EMD4_9TELE</name>
<proteinExistence type="predicted"/>
<comment type="caution">
    <text evidence="2">The sequence shown here is derived from an EMBL/GenBank/DDBJ whole genome shotgun (WGS) entry which is preliminary data.</text>
</comment>
<evidence type="ECO:0000313" key="3">
    <source>
        <dbReference type="Proteomes" id="UP000314294"/>
    </source>
</evidence>
<feature type="region of interest" description="Disordered" evidence="1">
    <location>
        <begin position="36"/>
        <end position="73"/>
    </location>
</feature>
<organism evidence="2 3">
    <name type="scientific">Liparis tanakae</name>
    <name type="common">Tanaka's snailfish</name>
    <dbReference type="NCBI Taxonomy" id="230148"/>
    <lineage>
        <taxon>Eukaryota</taxon>
        <taxon>Metazoa</taxon>
        <taxon>Chordata</taxon>
        <taxon>Craniata</taxon>
        <taxon>Vertebrata</taxon>
        <taxon>Euteleostomi</taxon>
        <taxon>Actinopterygii</taxon>
        <taxon>Neopterygii</taxon>
        <taxon>Teleostei</taxon>
        <taxon>Neoteleostei</taxon>
        <taxon>Acanthomorphata</taxon>
        <taxon>Eupercaria</taxon>
        <taxon>Perciformes</taxon>
        <taxon>Cottioidei</taxon>
        <taxon>Cottales</taxon>
        <taxon>Liparidae</taxon>
        <taxon>Liparis</taxon>
    </lineage>
</organism>
<sequence length="73" mass="8375">MLLTELMEECGITVEDKRTGSRTLEKKEEDWLRLAERFNGSTGTKDTRDGDNQKPGETSKPKKMRRKRGGVTF</sequence>
<evidence type="ECO:0000313" key="2">
    <source>
        <dbReference type="EMBL" id="TNN29925.1"/>
    </source>
</evidence>
<protein>
    <submittedName>
        <fullName evidence="2">Uncharacterized protein</fullName>
    </submittedName>
</protein>